<dbReference type="AlphaFoldDB" id="A0A0E9RX05"/>
<dbReference type="EMBL" id="GBXM01075794">
    <property type="protein sequence ID" value="JAH32783.1"/>
    <property type="molecule type" value="Transcribed_RNA"/>
</dbReference>
<protein>
    <submittedName>
        <fullName evidence="1">Uncharacterized protein</fullName>
    </submittedName>
</protein>
<reference evidence="1" key="2">
    <citation type="journal article" date="2015" name="Fish Shellfish Immunol.">
        <title>Early steps in the European eel (Anguilla anguilla)-Vibrio vulnificus interaction in the gills: Role of the RtxA13 toxin.</title>
        <authorList>
            <person name="Callol A."/>
            <person name="Pajuelo D."/>
            <person name="Ebbesson L."/>
            <person name="Teles M."/>
            <person name="MacKenzie S."/>
            <person name="Amaro C."/>
        </authorList>
    </citation>
    <scope>NUCLEOTIDE SEQUENCE</scope>
</reference>
<accession>A0A0E9RX05</accession>
<proteinExistence type="predicted"/>
<sequence length="28" mass="3103">MKPWLRVQLGLPCSEMAGWGTVSSELLI</sequence>
<reference evidence="1" key="1">
    <citation type="submission" date="2014-11" db="EMBL/GenBank/DDBJ databases">
        <authorList>
            <person name="Amaro Gonzalez C."/>
        </authorList>
    </citation>
    <scope>NUCLEOTIDE SEQUENCE</scope>
</reference>
<organism evidence="1">
    <name type="scientific">Anguilla anguilla</name>
    <name type="common">European freshwater eel</name>
    <name type="synonym">Muraena anguilla</name>
    <dbReference type="NCBI Taxonomy" id="7936"/>
    <lineage>
        <taxon>Eukaryota</taxon>
        <taxon>Metazoa</taxon>
        <taxon>Chordata</taxon>
        <taxon>Craniata</taxon>
        <taxon>Vertebrata</taxon>
        <taxon>Euteleostomi</taxon>
        <taxon>Actinopterygii</taxon>
        <taxon>Neopterygii</taxon>
        <taxon>Teleostei</taxon>
        <taxon>Anguilliformes</taxon>
        <taxon>Anguillidae</taxon>
        <taxon>Anguilla</taxon>
    </lineage>
</organism>
<name>A0A0E9RX05_ANGAN</name>
<evidence type="ECO:0000313" key="1">
    <source>
        <dbReference type="EMBL" id="JAH32783.1"/>
    </source>
</evidence>